<gene>
    <name evidence="2" type="ORF">Fcan01_21187</name>
</gene>
<sequence length="177" mass="19832">MYSHLPSSFSEKNEHSPSSWLWFGDGGDPDDLWIGYCSFCNVLFHPLFLLEFLFPCPVVELLIELTCTIHRVPSIQTHTVLSSACMVLFSSPDVLPFMAERQQNSIGGEKGDGKVMSQKVQQERDCGHKVQKSKATTSTTISSQPPQSITAIQHPPYNPKMEIVRRRVQGPPNRTVS</sequence>
<accession>A0A226DEF6</accession>
<evidence type="ECO:0000313" key="3">
    <source>
        <dbReference type="Proteomes" id="UP000198287"/>
    </source>
</evidence>
<dbReference type="EMBL" id="LNIX01000020">
    <property type="protein sequence ID" value="OXA43965.1"/>
    <property type="molecule type" value="Genomic_DNA"/>
</dbReference>
<feature type="region of interest" description="Disordered" evidence="1">
    <location>
        <begin position="126"/>
        <end position="177"/>
    </location>
</feature>
<dbReference type="AlphaFoldDB" id="A0A226DEF6"/>
<evidence type="ECO:0000313" key="2">
    <source>
        <dbReference type="EMBL" id="OXA43965.1"/>
    </source>
</evidence>
<name>A0A226DEF6_FOLCA</name>
<evidence type="ECO:0000256" key="1">
    <source>
        <dbReference type="SAM" id="MobiDB-lite"/>
    </source>
</evidence>
<protein>
    <submittedName>
        <fullName evidence="2">Uncharacterized protein</fullName>
    </submittedName>
</protein>
<dbReference type="Proteomes" id="UP000198287">
    <property type="component" value="Unassembled WGS sequence"/>
</dbReference>
<keyword evidence="3" id="KW-1185">Reference proteome</keyword>
<organism evidence="2 3">
    <name type="scientific">Folsomia candida</name>
    <name type="common">Springtail</name>
    <dbReference type="NCBI Taxonomy" id="158441"/>
    <lineage>
        <taxon>Eukaryota</taxon>
        <taxon>Metazoa</taxon>
        <taxon>Ecdysozoa</taxon>
        <taxon>Arthropoda</taxon>
        <taxon>Hexapoda</taxon>
        <taxon>Collembola</taxon>
        <taxon>Entomobryomorpha</taxon>
        <taxon>Isotomoidea</taxon>
        <taxon>Isotomidae</taxon>
        <taxon>Proisotominae</taxon>
        <taxon>Folsomia</taxon>
    </lineage>
</organism>
<comment type="caution">
    <text evidence="2">The sequence shown here is derived from an EMBL/GenBank/DDBJ whole genome shotgun (WGS) entry which is preliminary data.</text>
</comment>
<reference evidence="2 3" key="1">
    <citation type="submission" date="2015-12" db="EMBL/GenBank/DDBJ databases">
        <title>The genome of Folsomia candida.</title>
        <authorList>
            <person name="Faddeeva A."/>
            <person name="Derks M.F."/>
            <person name="Anvar Y."/>
            <person name="Smit S."/>
            <person name="Van Straalen N."/>
            <person name="Roelofs D."/>
        </authorList>
    </citation>
    <scope>NUCLEOTIDE SEQUENCE [LARGE SCALE GENOMIC DNA]</scope>
    <source>
        <strain evidence="2 3">VU population</strain>
        <tissue evidence="2">Whole body</tissue>
    </source>
</reference>
<proteinExistence type="predicted"/>
<feature type="compositionally biased region" description="Low complexity" evidence="1">
    <location>
        <begin position="133"/>
        <end position="150"/>
    </location>
</feature>